<dbReference type="OrthoDB" id="9794826at2"/>
<evidence type="ECO:0000313" key="1">
    <source>
        <dbReference type="EMBL" id="RKP46510.1"/>
    </source>
</evidence>
<organism evidence="1 2">
    <name type="scientific">Trinickia fusca</name>
    <dbReference type="NCBI Taxonomy" id="2419777"/>
    <lineage>
        <taxon>Bacteria</taxon>
        <taxon>Pseudomonadati</taxon>
        <taxon>Pseudomonadota</taxon>
        <taxon>Betaproteobacteria</taxon>
        <taxon>Burkholderiales</taxon>
        <taxon>Burkholderiaceae</taxon>
        <taxon>Trinickia</taxon>
    </lineage>
</organism>
<reference evidence="1 2" key="1">
    <citation type="submission" date="2018-10" db="EMBL/GenBank/DDBJ databases">
        <title>Paraburkholderia sp. 7MK8-2, isolated from soil.</title>
        <authorList>
            <person name="Gao Z.-H."/>
            <person name="Qiu L.-H."/>
        </authorList>
    </citation>
    <scope>NUCLEOTIDE SEQUENCE [LARGE SCALE GENOMIC DNA]</scope>
    <source>
        <strain evidence="1 2">7MK8-2</strain>
    </source>
</reference>
<name>A0A494X7S3_9BURK</name>
<dbReference type="Proteomes" id="UP000280434">
    <property type="component" value="Unassembled WGS sequence"/>
</dbReference>
<dbReference type="EMBL" id="RBZV01000007">
    <property type="protein sequence ID" value="RKP46510.1"/>
    <property type="molecule type" value="Genomic_DNA"/>
</dbReference>
<comment type="caution">
    <text evidence="1">The sequence shown here is derived from an EMBL/GenBank/DDBJ whole genome shotgun (WGS) entry which is preliminary data.</text>
</comment>
<dbReference type="RefSeq" id="WP_121279416.1">
    <property type="nucleotide sequence ID" value="NZ_RBZV01000007.1"/>
</dbReference>
<gene>
    <name evidence="1" type="ORF">D7S89_18005</name>
</gene>
<sequence>MSYVLEKIDGEARKRVDADVGPDLARIMDKRHFWESGGGELFENYWAIDRESGNYLMLSPRFFLRLPGSLYFFFFRSRMYRFRVQGSFDAMVDFYAGEKPPREEYEEFKQELTKAFAVHGEFGVSNLGYVPLVPAFPAEV</sequence>
<proteinExistence type="predicted"/>
<accession>A0A494X7S3</accession>
<keyword evidence="2" id="KW-1185">Reference proteome</keyword>
<protein>
    <submittedName>
        <fullName evidence="1">Uncharacterized protein</fullName>
    </submittedName>
</protein>
<dbReference type="AlphaFoldDB" id="A0A494X7S3"/>
<evidence type="ECO:0000313" key="2">
    <source>
        <dbReference type="Proteomes" id="UP000280434"/>
    </source>
</evidence>